<protein>
    <submittedName>
        <fullName evidence="1">Uncharacterized protein</fullName>
    </submittedName>
</protein>
<evidence type="ECO:0000313" key="2">
    <source>
        <dbReference type="Proteomes" id="UP000486602"/>
    </source>
</evidence>
<accession>A0A7K3WX11</accession>
<dbReference type="Gene3D" id="3.40.50.1440">
    <property type="entry name" value="Tubulin/FtsZ, GTPase domain"/>
    <property type="match status" value="1"/>
</dbReference>
<sequence length="510" mass="57204">METLKQKNTMARLYIFAIGGTGSRVLKSLTMLLASGVKPNSDKNFEIVPIIIDPHKSNEDLKRTERLLGNYQTISNDAGLDSGFFSTKITTLDRLTTSQNRLSGSFTFNLQEVGGRKFSEYIGFSQLDEPNKALADILFSGKSINKRHEEVNLLDVEMDIGFVGNPNIGSIVLNQVKDSQEFKDFASNFNEDDRVFIISSIFGGTGAAGFPTILKNIRDAMNNRNIDGKGFLQDAKIGAVTVLPYFNIEKDSDSPIQKSDFIAKTKAALYYYKDNVTGNNSINSLYYIADNYSGKPYKNDPGDNGQKNDAHFVEMASALAIIDFLETPDSDLETSEGKALKPIYKEFGIRKDSADIKFSDLEDYTERKIAMRLSQLALFRKYLTEHLSNAIEKEAWSNDSPEINKKFIDDTFYRTNLSEFLSSFADWLKEMADNKRGFSPFNLDSSIEALIEGRTVKSGWFSSKVDFPSMDNKLSKQGKGKTYSSASQKLIKLFYDTTEEILTSKFGLKN</sequence>
<gene>
    <name evidence="1" type="ORF">G3O08_17995</name>
</gene>
<dbReference type="InterPro" id="IPR036525">
    <property type="entry name" value="Tubulin/FtsZ_GTPase_sf"/>
</dbReference>
<dbReference type="RefSeq" id="WP_163286849.1">
    <property type="nucleotide sequence ID" value="NZ_JAAGVY010000051.1"/>
</dbReference>
<organism evidence="1 2">
    <name type="scientific">Cryomorpha ignava</name>
    <dbReference type="NCBI Taxonomy" id="101383"/>
    <lineage>
        <taxon>Bacteria</taxon>
        <taxon>Pseudomonadati</taxon>
        <taxon>Bacteroidota</taxon>
        <taxon>Flavobacteriia</taxon>
        <taxon>Flavobacteriales</taxon>
        <taxon>Cryomorphaceae</taxon>
        <taxon>Cryomorpha</taxon>
    </lineage>
</organism>
<keyword evidence="2" id="KW-1185">Reference proteome</keyword>
<name>A0A7K3WX11_9FLAO</name>
<dbReference type="Proteomes" id="UP000486602">
    <property type="component" value="Unassembled WGS sequence"/>
</dbReference>
<proteinExistence type="predicted"/>
<dbReference type="EMBL" id="JAAGVY010000051">
    <property type="protein sequence ID" value="NEN25392.1"/>
    <property type="molecule type" value="Genomic_DNA"/>
</dbReference>
<evidence type="ECO:0000313" key="1">
    <source>
        <dbReference type="EMBL" id="NEN25392.1"/>
    </source>
</evidence>
<dbReference type="AlphaFoldDB" id="A0A7K3WX11"/>
<comment type="caution">
    <text evidence="1">The sequence shown here is derived from an EMBL/GenBank/DDBJ whole genome shotgun (WGS) entry which is preliminary data.</text>
</comment>
<dbReference type="SUPFAM" id="SSF52490">
    <property type="entry name" value="Tubulin nucleotide-binding domain-like"/>
    <property type="match status" value="1"/>
</dbReference>
<reference evidence="1 2" key="1">
    <citation type="submission" date="2020-02" db="EMBL/GenBank/DDBJ databases">
        <title>Out from the shadows clarifying the taxonomy of the family Cryomorphaceae and related taxa by utilizing the GTDB taxonomic framework.</title>
        <authorList>
            <person name="Bowman J.P."/>
        </authorList>
    </citation>
    <scope>NUCLEOTIDE SEQUENCE [LARGE SCALE GENOMIC DNA]</scope>
    <source>
        <strain evidence="1 2">QSSC 1-22</strain>
    </source>
</reference>